<dbReference type="InterPro" id="IPR006703">
    <property type="entry name" value="G_AIG1"/>
</dbReference>
<keyword evidence="3" id="KW-0342">GTP-binding</keyword>
<evidence type="ECO:0000256" key="1">
    <source>
        <dbReference type="ARBA" id="ARBA00008535"/>
    </source>
</evidence>
<dbReference type="OrthoDB" id="8954335at2759"/>
<dbReference type="GO" id="GO:0005525">
    <property type="term" value="F:GTP binding"/>
    <property type="evidence" value="ECO:0007669"/>
    <property type="project" value="UniProtKB-KW"/>
</dbReference>
<dbReference type="InterPro" id="IPR027417">
    <property type="entry name" value="P-loop_NTPase"/>
</dbReference>
<comment type="caution">
    <text evidence="5">The sequence shown here is derived from an EMBL/GenBank/DDBJ whole genome shotgun (WGS) entry which is preliminary data.</text>
</comment>
<evidence type="ECO:0000313" key="6">
    <source>
        <dbReference type="Proteomes" id="UP001152320"/>
    </source>
</evidence>
<dbReference type="EMBL" id="JAIZAY010000001">
    <property type="protein sequence ID" value="KAJ8050882.1"/>
    <property type="molecule type" value="Genomic_DNA"/>
</dbReference>
<evidence type="ECO:0000259" key="4">
    <source>
        <dbReference type="Pfam" id="PF04548"/>
    </source>
</evidence>
<evidence type="ECO:0000313" key="5">
    <source>
        <dbReference type="EMBL" id="KAJ8050882.1"/>
    </source>
</evidence>
<dbReference type="Gene3D" id="3.40.50.300">
    <property type="entry name" value="P-loop containing nucleotide triphosphate hydrolases"/>
    <property type="match status" value="1"/>
</dbReference>
<dbReference type="Proteomes" id="UP001152320">
    <property type="component" value="Chromosome 1"/>
</dbReference>
<comment type="similarity">
    <text evidence="1">Belongs to the TRAFAC class TrmE-Era-EngA-EngB-Septin-like GTPase superfamily. AIG1/Toc34/Toc159-like paraseptin GTPase family. IAN subfamily.</text>
</comment>
<gene>
    <name evidence="5" type="ORF">HOLleu_04254</name>
</gene>
<evidence type="ECO:0000256" key="2">
    <source>
        <dbReference type="ARBA" id="ARBA00022741"/>
    </source>
</evidence>
<accession>A0A9Q1CRS7</accession>
<dbReference type="PANTHER" id="PTHR10903">
    <property type="entry name" value="GTPASE, IMAP FAMILY MEMBER-RELATED"/>
    <property type="match status" value="1"/>
</dbReference>
<dbReference type="Pfam" id="PF04548">
    <property type="entry name" value="AIG1"/>
    <property type="match status" value="1"/>
</dbReference>
<evidence type="ECO:0000256" key="3">
    <source>
        <dbReference type="ARBA" id="ARBA00023134"/>
    </source>
</evidence>
<name>A0A9Q1CRS7_HOLLE</name>
<feature type="domain" description="AIG1-type G" evidence="4">
    <location>
        <begin position="5"/>
        <end position="193"/>
    </location>
</feature>
<dbReference type="InterPro" id="IPR045058">
    <property type="entry name" value="GIMA/IAN/Toc"/>
</dbReference>
<sequence length="264" mass="30055">MDSATVLVLGNTGHGKSLLGNRLLRLNPYDDTKFHFRTSDNELPETMESEHFSAVIDGFELTVIDTPGLFDIEMEVMTRWIGVLKGILLTKKGIDAIIFVANSQRLFTAARCFNRITKCFDGLNMTRVIFVFTYVIDTSARNLEDNLTDFNKELTNGAVGVRHIFSDQCAREDVVERNMSDIISYVKDIKRKSVAPINKAVFVKYTGEYLRHFLQSLPQKNVSLGDLRNSPAIDMLVIEKFIKKEDINKMINERNRSREGCIAF</sequence>
<dbReference type="AlphaFoldDB" id="A0A9Q1CRS7"/>
<proteinExistence type="inferred from homology"/>
<keyword evidence="2" id="KW-0547">Nucleotide-binding</keyword>
<dbReference type="PANTHER" id="PTHR10903:SF184">
    <property type="entry name" value="GTP-BINDING PROTEIN A"/>
    <property type="match status" value="1"/>
</dbReference>
<keyword evidence="6" id="KW-1185">Reference proteome</keyword>
<protein>
    <submittedName>
        <fullName evidence="5">Immune-associated nucleotide-binding protein 7</fullName>
    </submittedName>
</protein>
<organism evidence="5 6">
    <name type="scientific">Holothuria leucospilota</name>
    <name type="common">Black long sea cucumber</name>
    <name type="synonym">Mertensiothuria leucospilota</name>
    <dbReference type="NCBI Taxonomy" id="206669"/>
    <lineage>
        <taxon>Eukaryota</taxon>
        <taxon>Metazoa</taxon>
        <taxon>Echinodermata</taxon>
        <taxon>Eleutherozoa</taxon>
        <taxon>Echinozoa</taxon>
        <taxon>Holothuroidea</taxon>
        <taxon>Aspidochirotacea</taxon>
        <taxon>Aspidochirotida</taxon>
        <taxon>Holothuriidae</taxon>
        <taxon>Holothuria</taxon>
    </lineage>
</organism>
<dbReference type="SUPFAM" id="SSF52540">
    <property type="entry name" value="P-loop containing nucleoside triphosphate hydrolases"/>
    <property type="match status" value="1"/>
</dbReference>
<reference evidence="5" key="1">
    <citation type="submission" date="2021-10" db="EMBL/GenBank/DDBJ databases">
        <title>Tropical sea cucumber genome reveals ecological adaptation and Cuvierian tubules defense mechanism.</title>
        <authorList>
            <person name="Chen T."/>
        </authorList>
    </citation>
    <scope>NUCLEOTIDE SEQUENCE</scope>
    <source>
        <strain evidence="5">Nanhai2018</strain>
        <tissue evidence="5">Muscle</tissue>
    </source>
</reference>